<dbReference type="PRINTS" id="PR00080">
    <property type="entry name" value="SDRFAMILY"/>
</dbReference>
<name>A0A9D1HLR5_9FIRM</name>
<keyword evidence="2" id="KW-0560">Oxidoreductase</keyword>
<reference evidence="3" key="2">
    <citation type="journal article" date="2021" name="PeerJ">
        <title>Extensive microbial diversity within the chicken gut microbiome revealed by metagenomics and culture.</title>
        <authorList>
            <person name="Gilroy R."/>
            <person name="Ravi A."/>
            <person name="Getino M."/>
            <person name="Pursley I."/>
            <person name="Horton D.L."/>
            <person name="Alikhan N.F."/>
            <person name="Baker D."/>
            <person name="Gharbi K."/>
            <person name="Hall N."/>
            <person name="Watson M."/>
            <person name="Adriaenssens E.M."/>
            <person name="Foster-Nyarko E."/>
            <person name="Jarju S."/>
            <person name="Secka A."/>
            <person name="Antonio M."/>
            <person name="Oren A."/>
            <person name="Chaudhuri R.R."/>
            <person name="La Ragione R."/>
            <person name="Hildebrand F."/>
            <person name="Pallen M.J."/>
        </authorList>
    </citation>
    <scope>NUCLEOTIDE SEQUENCE</scope>
    <source>
        <strain evidence="3">CHK195-11698</strain>
    </source>
</reference>
<dbReference type="PRINTS" id="PR00081">
    <property type="entry name" value="GDHRDH"/>
</dbReference>
<sequence length="254" mass="27225">MHTLFDIHGKKALVTGGTRGLGYKMAEGLMEAGCEVVIVGTSARVEQVAADFRARGFTCWGVQGNLGQREEVERVFARSLEKLGGDIDILLTSHGIQRRHMAEDFPLEEWDEVLSVNLTSVFILCQKAARIMLKKGDGKIITVASMNSFFGGQMIPAYAASKGGIAQLTRELSNDWAGRGINVNAIAPGYMATEMNAALLDPQNPRYATISERIPAGRWGTGDDLKGVAIFLASGASDYVSGAIIPVDGGYLGK</sequence>
<dbReference type="PROSITE" id="PS00061">
    <property type="entry name" value="ADH_SHORT"/>
    <property type="match status" value="1"/>
</dbReference>
<dbReference type="SUPFAM" id="SSF51735">
    <property type="entry name" value="NAD(P)-binding Rossmann-fold domains"/>
    <property type="match status" value="1"/>
</dbReference>
<evidence type="ECO:0000313" key="3">
    <source>
        <dbReference type="EMBL" id="HIU13010.1"/>
    </source>
</evidence>
<evidence type="ECO:0000256" key="1">
    <source>
        <dbReference type="ARBA" id="ARBA00006484"/>
    </source>
</evidence>
<comment type="similarity">
    <text evidence="1">Belongs to the short-chain dehydrogenases/reductases (SDR) family.</text>
</comment>
<dbReference type="AlphaFoldDB" id="A0A9D1HLR5"/>
<dbReference type="Gene3D" id="3.40.50.720">
    <property type="entry name" value="NAD(P)-binding Rossmann-like Domain"/>
    <property type="match status" value="1"/>
</dbReference>
<reference evidence="3" key="1">
    <citation type="submission" date="2020-10" db="EMBL/GenBank/DDBJ databases">
        <authorList>
            <person name="Gilroy R."/>
        </authorList>
    </citation>
    <scope>NUCLEOTIDE SEQUENCE</scope>
    <source>
        <strain evidence="3">CHK195-11698</strain>
    </source>
</reference>
<dbReference type="PANTHER" id="PTHR42760">
    <property type="entry name" value="SHORT-CHAIN DEHYDROGENASES/REDUCTASES FAMILY MEMBER"/>
    <property type="match status" value="1"/>
</dbReference>
<evidence type="ECO:0000313" key="4">
    <source>
        <dbReference type="Proteomes" id="UP000824175"/>
    </source>
</evidence>
<dbReference type="GO" id="GO:0008206">
    <property type="term" value="P:bile acid metabolic process"/>
    <property type="evidence" value="ECO:0007669"/>
    <property type="project" value="UniProtKB-ARBA"/>
</dbReference>
<dbReference type="InterPro" id="IPR036291">
    <property type="entry name" value="NAD(P)-bd_dom_sf"/>
</dbReference>
<dbReference type="GO" id="GO:0016616">
    <property type="term" value="F:oxidoreductase activity, acting on the CH-OH group of donors, NAD or NADP as acceptor"/>
    <property type="evidence" value="ECO:0007669"/>
    <property type="project" value="TreeGrafter"/>
</dbReference>
<dbReference type="EMBL" id="DVMJ01000020">
    <property type="protein sequence ID" value="HIU13010.1"/>
    <property type="molecule type" value="Genomic_DNA"/>
</dbReference>
<comment type="caution">
    <text evidence="3">The sequence shown here is derived from an EMBL/GenBank/DDBJ whole genome shotgun (WGS) entry which is preliminary data.</text>
</comment>
<dbReference type="PANTHER" id="PTHR42760:SF5">
    <property type="entry name" value="2-DEHYDRO-3-DEOXY-D-GLUCONATE 5-DEHYDROGENASE"/>
    <property type="match status" value="1"/>
</dbReference>
<dbReference type="InterPro" id="IPR020904">
    <property type="entry name" value="Sc_DH/Rdtase_CS"/>
</dbReference>
<protein>
    <submittedName>
        <fullName evidence="3">SDR family oxidoreductase</fullName>
    </submittedName>
</protein>
<proteinExistence type="inferred from homology"/>
<accession>A0A9D1HLR5</accession>
<organism evidence="3 4">
    <name type="scientific">Candidatus Fimiplasma intestinipullorum</name>
    <dbReference type="NCBI Taxonomy" id="2840825"/>
    <lineage>
        <taxon>Bacteria</taxon>
        <taxon>Bacillati</taxon>
        <taxon>Bacillota</taxon>
        <taxon>Clostridia</taxon>
        <taxon>Eubacteriales</taxon>
        <taxon>Candidatus Fimiplasma</taxon>
    </lineage>
</organism>
<dbReference type="Pfam" id="PF13561">
    <property type="entry name" value="adh_short_C2"/>
    <property type="match status" value="1"/>
</dbReference>
<gene>
    <name evidence="3" type="ORF">IAD15_02955</name>
</gene>
<dbReference type="FunFam" id="3.40.50.720:FF:000084">
    <property type="entry name" value="Short-chain dehydrogenase reductase"/>
    <property type="match status" value="1"/>
</dbReference>
<dbReference type="InterPro" id="IPR002347">
    <property type="entry name" value="SDR_fam"/>
</dbReference>
<evidence type="ECO:0000256" key="2">
    <source>
        <dbReference type="ARBA" id="ARBA00023002"/>
    </source>
</evidence>
<dbReference type="Proteomes" id="UP000824175">
    <property type="component" value="Unassembled WGS sequence"/>
</dbReference>